<evidence type="ECO:0000313" key="4">
    <source>
        <dbReference type="Proteomes" id="UP000038010"/>
    </source>
</evidence>
<dbReference type="Gene3D" id="2.60.40.420">
    <property type="entry name" value="Cupredoxins - blue copper proteins"/>
    <property type="match status" value="1"/>
</dbReference>
<dbReference type="InterPro" id="IPR052953">
    <property type="entry name" value="Ser-rich/MCO-related"/>
</dbReference>
<name>A0A0N0NPE6_9EURO</name>
<dbReference type="STRING" id="1664694.A0A0N0NPE6"/>
<feature type="chain" id="PRO_5005856901" description="Extracellular serine-rich protein" evidence="2">
    <location>
        <begin position="19"/>
        <end position="313"/>
    </location>
</feature>
<dbReference type="Proteomes" id="UP000038010">
    <property type="component" value="Unassembled WGS sequence"/>
</dbReference>
<dbReference type="VEuPathDB" id="FungiDB:AB675_2002"/>
<comment type="caution">
    <text evidence="3">The sequence shown here is derived from an EMBL/GenBank/DDBJ whole genome shotgun (WGS) entry which is preliminary data.</text>
</comment>
<gene>
    <name evidence="3" type="ORF">AB675_2002</name>
</gene>
<dbReference type="AlphaFoldDB" id="A0A0N0NPE6"/>
<evidence type="ECO:0000256" key="1">
    <source>
        <dbReference type="SAM" id="MobiDB-lite"/>
    </source>
</evidence>
<feature type="compositionally biased region" description="Low complexity" evidence="1">
    <location>
        <begin position="267"/>
        <end position="287"/>
    </location>
</feature>
<sequence>MYTKPLLTSALLAVSVAATNPWADQPVAVVQAPPPAAYTPPAAAYTPPPMAMVHQTTAMTTVAAAMHTMPAAAPPAAPPAAHNANPWADVKGQNQLTVFLVSVGDNNGSLKYFPDTVHAPPGSVVQFQFHPKNHTVTESTFDAPCKAKDPSLAKPQRPGLKSGFVPVMPQSENTPVYNVLINDTDPIWIFCGQMPHCQRGMSMVINPPNNPEKTIQKYQEAAAKLPIPSPPAAAPPAAAPPAASPPPAAASPPPAAASPPSPPPAAASPASPVSPAPAAGSPAEPAPATFTGAASRMSYSLGAALVMGAVALL</sequence>
<proteinExistence type="predicted"/>
<evidence type="ECO:0000256" key="2">
    <source>
        <dbReference type="SAM" id="SignalP"/>
    </source>
</evidence>
<dbReference type="EMBL" id="LFJN01000006">
    <property type="protein sequence ID" value="KPI42661.1"/>
    <property type="molecule type" value="Genomic_DNA"/>
</dbReference>
<dbReference type="PANTHER" id="PTHR34883">
    <property type="entry name" value="SERINE-RICH PROTEIN, PUTATIVE-RELATED-RELATED"/>
    <property type="match status" value="1"/>
</dbReference>
<feature type="signal peptide" evidence="2">
    <location>
        <begin position="1"/>
        <end position="18"/>
    </location>
</feature>
<reference evidence="3 4" key="1">
    <citation type="submission" date="2015-06" db="EMBL/GenBank/DDBJ databases">
        <title>Draft genome of the ant-associated black yeast Phialophora attae CBS 131958.</title>
        <authorList>
            <person name="Moreno L.F."/>
            <person name="Stielow B.J."/>
            <person name="de Hoog S."/>
            <person name="Vicente V.A."/>
            <person name="Weiss V.A."/>
            <person name="de Vries M."/>
            <person name="Cruz L.M."/>
            <person name="Souza E.M."/>
        </authorList>
    </citation>
    <scope>NUCLEOTIDE SEQUENCE [LARGE SCALE GENOMIC DNA]</scope>
    <source>
        <strain evidence="3 4">CBS 131958</strain>
    </source>
</reference>
<dbReference type="OrthoDB" id="2331100at2759"/>
<feature type="compositionally biased region" description="Pro residues" evidence="1">
    <location>
        <begin position="227"/>
        <end position="266"/>
    </location>
</feature>
<dbReference type="CDD" id="cd00920">
    <property type="entry name" value="Cupredoxin"/>
    <property type="match status" value="1"/>
</dbReference>
<dbReference type="GeneID" id="28733818"/>
<protein>
    <recommendedName>
        <fullName evidence="5">Extracellular serine-rich protein</fullName>
    </recommendedName>
</protein>
<feature type="region of interest" description="Disordered" evidence="1">
    <location>
        <begin position="226"/>
        <end position="287"/>
    </location>
</feature>
<accession>A0A0N0NPE6</accession>
<organism evidence="3 4">
    <name type="scientific">Cyphellophora attinorum</name>
    <dbReference type="NCBI Taxonomy" id="1664694"/>
    <lineage>
        <taxon>Eukaryota</taxon>
        <taxon>Fungi</taxon>
        <taxon>Dikarya</taxon>
        <taxon>Ascomycota</taxon>
        <taxon>Pezizomycotina</taxon>
        <taxon>Eurotiomycetes</taxon>
        <taxon>Chaetothyriomycetidae</taxon>
        <taxon>Chaetothyriales</taxon>
        <taxon>Cyphellophoraceae</taxon>
        <taxon>Cyphellophora</taxon>
    </lineage>
</organism>
<dbReference type="PANTHER" id="PTHR34883:SF15">
    <property type="entry name" value="EXTRACELLULAR SERINE-RICH PROTEIN"/>
    <property type="match status" value="1"/>
</dbReference>
<evidence type="ECO:0000313" key="3">
    <source>
        <dbReference type="EMBL" id="KPI42661.1"/>
    </source>
</evidence>
<dbReference type="InterPro" id="IPR008972">
    <property type="entry name" value="Cupredoxin"/>
</dbReference>
<dbReference type="SUPFAM" id="SSF49503">
    <property type="entry name" value="Cupredoxins"/>
    <property type="match status" value="1"/>
</dbReference>
<dbReference type="RefSeq" id="XP_018002624.1">
    <property type="nucleotide sequence ID" value="XM_018141938.1"/>
</dbReference>
<keyword evidence="2" id="KW-0732">Signal</keyword>
<evidence type="ECO:0008006" key="5">
    <source>
        <dbReference type="Google" id="ProtNLM"/>
    </source>
</evidence>
<keyword evidence="4" id="KW-1185">Reference proteome</keyword>